<feature type="coiled-coil region" evidence="2">
    <location>
        <begin position="583"/>
        <end position="680"/>
    </location>
</feature>
<keyword evidence="5" id="KW-1185">Reference proteome</keyword>
<evidence type="ECO:0000313" key="4">
    <source>
        <dbReference type="Ensembl" id="ENSSHAP00000027717.1"/>
    </source>
</evidence>
<feature type="region of interest" description="Disordered" evidence="3">
    <location>
        <begin position="1"/>
        <end position="139"/>
    </location>
</feature>
<feature type="coiled-coil region" evidence="2">
    <location>
        <begin position="779"/>
        <end position="806"/>
    </location>
</feature>
<gene>
    <name evidence="4" type="primary">CCDC110</name>
</gene>
<evidence type="ECO:0000256" key="1">
    <source>
        <dbReference type="ARBA" id="ARBA00023054"/>
    </source>
</evidence>
<dbReference type="Ensembl" id="ENSSHAT00000038885.1">
    <property type="protein sequence ID" value="ENSSHAP00000027717.1"/>
    <property type="gene ID" value="ENSSHAG00000012622.2"/>
</dbReference>
<keyword evidence="1 2" id="KW-0175">Coiled coil</keyword>
<reference evidence="4 5" key="1">
    <citation type="journal article" date="2011" name="Proc. Natl. Acad. Sci. U.S.A.">
        <title>Genetic diversity and population structure of the endangered marsupial Sarcophilus harrisii (Tasmanian devil).</title>
        <authorList>
            <person name="Miller W."/>
            <person name="Hayes V.M."/>
            <person name="Ratan A."/>
            <person name="Petersen D.C."/>
            <person name="Wittekindt N.E."/>
            <person name="Miller J."/>
            <person name="Walenz B."/>
            <person name="Knight J."/>
            <person name="Qi J."/>
            <person name="Zhao F."/>
            <person name="Wang Q."/>
            <person name="Bedoya-Reina O.C."/>
            <person name="Katiyar N."/>
            <person name="Tomsho L.P."/>
            <person name="Kasson L.M."/>
            <person name="Hardie R.A."/>
            <person name="Woodbridge P."/>
            <person name="Tindall E.A."/>
            <person name="Bertelsen M.F."/>
            <person name="Dixon D."/>
            <person name="Pyecroft S."/>
            <person name="Helgen K.M."/>
            <person name="Lesk A.M."/>
            <person name="Pringle T.H."/>
            <person name="Patterson N."/>
            <person name="Zhang Y."/>
            <person name="Kreiss A."/>
            <person name="Woods G.M."/>
            <person name="Jones M.E."/>
            <person name="Schuster S.C."/>
        </authorList>
    </citation>
    <scope>NUCLEOTIDE SEQUENCE [LARGE SCALE GENOMIC DNA]</scope>
</reference>
<feature type="compositionally biased region" description="Basic and acidic residues" evidence="3">
    <location>
        <begin position="124"/>
        <end position="134"/>
    </location>
</feature>
<accession>A0A7N4NSN3</accession>
<sequence>MLSPGEEAGGGGRTSGALAESPSSPPPEAVLAQGVQDHRCGSAHKLALRLSPHPAPAPAGPTGRKLSGEAPGRTQGLGAEPTPHARSSPVARRVPRAKAPHAISALPTIARAEASLPGNKPRGRPGEEGMRGDRQLWGWAGGDRDVAGLLNHSEGVKENSAPKKEHVSTPETENQNQPQSALKALQHQLESFQALRMQTLQNVSMVQSEISEILNKSIIDVESPPQFGTEKTNKKPVEKFMEEQTVRTLYKDSQGQKMLKQPTENTEEILPKKKINLFEESSTIHSVGEKSSSVTGNSVSHGVTTPSQVISKNISTLTNQTNRSTVSPNMNTLEKSNLLKNCNDFYSFLSYINQSLSSVNTAFPTESKCTMPLLKEDYGGNLDDVCYAIKKMKDELQRSHERELTLAKELHKLKIGTDVQSNGSNIPFSTKLEKNESIKKENIGGEVNEDIKSSRISELEALVNKLIPLGETMSKFCTNYCQNCQNLSENETTANFNSIAIQSEVKSEKKNKEISNTDIIKYSQLDSSNLKDTSSLIDQTEREMKDKEKQLFELYQGSLKLENEKSLKINPVTDQYVAKIQYLQNYLKESVEVQKKVLGLENENLDLKTKIKPMVYTIQSLMQKNSTYQNQFRDLVEDKKTIQAKLSKAEEDNKECIVELKRIIRKYSELQNVNKILEEKNGQLCLEIQHMVELINQLKIKEEKTQNDMILVNHEMTRLTVELESLKTSNSVLQNDKQMLERKACQLQKENSSLEHELKGSHLEILQLKEKERITKSDQESLLQMIQSAKNEKLNLEASLHESTAARQIIEKEVEKIQSYQCDAKEKFQVELQNAISKATFFKNGMSEMGKECEKLSKMVKGLQSDNQVLKEELKKHTQENLQFAKNISRLTEDKVLLENYLRTVENERDSLQFEVKRQRDYFTSGISSKLHHSHSFKKC</sequence>
<dbReference type="PANTHER" id="PTHR32083">
    <property type="entry name" value="CILIA AND FLAGELLA-ASSOCIATED PROTEIN 58-RELATED"/>
    <property type="match status" value="1"/>
</dbReference>
<dbReference type="PANTHER" id="PTHR32083:SF32">
    <property type="entry name" value="COILED-COIL DOMAIN-CONTAINING PROTEIN 110"/>
    <property type="match status" value="1"/>
</dbReference>
<dbReference type="FunCoup" id="A0A7N4NSN3">
    <property type="interactions" value="429"/>
</dbReference>
<evidence type="ECO:0008006" key="6">
    <source>
        <dbReference type="Google" id="ProtNLM"/>
    </source>
</evidence>
<organism evidence="4 5">
    <name type="scientific">Sarcophilus harrisii</name>
    <name type="common">Tasmanian devil</name>
    <name type="synonym">Sarcophilus laniarius</name>
    <dbReference type="NCBI Taxonomy" id="9305"/>
    <lineage>
        <taxon>Eukaryota</taxon>
        <taxon>Metazoa</taxon>
        <taxon>Chordata</taxon>
        <taxon>Craniata</taxon>
        <taxon>Vertebrata</taxon>
        <taxon>Euteleostomi</taxon>
        <taxon>Mammalia</taxon>
        <taxon>Metatheria</taxon>
        <taxon>Dasyuromorphia</taxon>
        <taxon>Dasyuridae</taxon>
        <taxon>Sarcophilus</taxon>
    </lineage>
</organism>
<name>A0A7N4NSN3_SARHA</name>
<evidence type="ECO:0000256" key="3">
    <source>
        <dbReference type="SAM" id="MobiDB-lite"/>
    </source>
</evidence>
<feature type="region of interest" description="Disordered" evidence="3">
    <location>
        <begin position="153"/>
        <end position="180"/>
    </location>
</feature>
<dbReference type="GeneTree" id="ENSGT01150000287911"/>
<feature type="compositionally biased region" description="Basic and acidic residues" evidence="3">
    <location>
        <begin position="154"/>
        <end position="168"/>
    </location>
</feature>
<reference evidence="4" key="2">
    <citation type="submission" date="2025-08" db="UniProtKB">
        <authorList>
            <consortium name="Ensembl"/>
        </authorList>
    </citation>
    <scope>IDENTIFICATION</scope>
</reference>
<protein>
    <recommendedName>
        <fullName evidence="6">Coiled-coil domain containing 110</fullName>
    </recommendedName>
</protein>
<proteinExistence type="predicted"/>
<evidence type="ECO:0000313" key="5">
    <source>
        <dbReference type="Proteomes" id="UP000007648"/>
    </source>
</evidence>
<feature type="compositionally biased region" description="Polar residues" evidence="3">
    <location>
        <begin position="169"/>
        <end position="180"/>
    </location>
</feature>
<dbReference type="InParanoid" id="A0A7N4NSN3"/>
<feature type="coiled-coil region" evidence="2">
    <location>
        <begin position="530"/>
        <end position="557"/>
    </location>
</feature>
<reference evidence="4" key="3">
    <citation type="submission" date="2025-09" db="UniProtKB">
        <authorList>
            <consortium name="Ensembl"/>
        </authorList>
    </citation>
    <scope>IDENTIFICATION</scope>
</reference>
<evidence type="ECO:0000256" key="2">
    <source>
        <dbReference type="SAM" id="Coils"/>
    </source>
</evidence>
<dbReference type="GO" id="GO:0005856">
    <property type="term" value="C:cytoskeleton"/>
    <property type="evidence" value="ECO:0007669"/>
    <property type="project" value="TreeGrafter"/>
</dbReference>
<feature type="coiled-coil region" evidence="2">
    <location>
        <begin position="853"/>
        <end position="908"/>
    </location>
</feature>
<dbReference type="Proteomes" id="UP000007648">
    <property type="component" value="Unassembled WGS sequence"/>
</dbReference>
<dbReference type="AlphaFoldDB" id="A0A7N4NSN3"/>